<dbReference type="InterPro" id="IPR036514">
    <property type="entry name" value="SGNH_hydro_sf"/>
</dbReference>
<keyword evidence="2" id="KW-0732">Signal</keyword>
<dbReference type="Gene3D" id="3.40.50.1110">
    <property type="entry name" value="SGNH hydrolase"/>
    <property type="match status" value="1"/>
</dbReference>
<organism evidence="3 4">
    <name type="scientific">Chelatococcus caeni</name>
    <dbReference type="NCBI Taxonomy" id="1348468"/>
    <lineage>
        <taxon>Bacteria</taxon>
        <taxon>Pseudomonadati</taxon>
        <taxon>Pseudomonadota</taxon>
        <taxon>Alphaproteobacteria</taxon>
        <taxon>Hyphomicrobiales</taxon>
        <taxon>Chelatococcaceae</taxon>
        <taxon>Chelatococcus</taxon>
    </lineage>
</organism>
<comment type="caution">
    <text evidence="3">The sequence shown here is derived from an EMBL/GenBank/DDBJ whole genome shotgun (WGS) entry which is preliminary data.</text>
</comment>
<dbReference type="GO" id="GO:0016722">
    <property type="term" value="F:oxidoreductase activity, acting on metal ions"/>
    <property type="evidence" value="ECO:0007669"/>
    <property type="project" value="InterPro"/>
</dbReference>
<evidence type="ECO:0008006" key="5">
    <source>
        <dbReference type="Google" id="ProtNLM"/>
    </source>
</evidence>
<dbReference type="PROSITE" id="PS00819">
    <property type="entry name" value="DPS_2"/>
    <property type="match status" value="1"/>
</dbReference>
<dbReference type="Pfam" id="PF04311">
    <property type="entry name" value="DUF459"/>
    <property type="match status" value="1"/>
</dbReference>
<dbReference type="InterPro" id="IPR023188">
    <property type="entry name" value="DPS_DNA-bd_CS"/>
</dbReference>
<feature type="signal peptide" evidence="2">
    <location>
        <begin position="1"/>
        <end position="25"/>
    </location>
</feature>
<evidence type="ECO:0000313" key="4">
    <source>
        <dbReference type="Proteomes" id="UP000577362"/>
    </source>
</evidence>
<feature type="region of interest" description="Disordered" evidence="1">
    <location>
        <begin position="39"/>
        <end position="76"/>
    </location>
</feature>
<gene>
    <name evidence="3" type="ORF">GGR16_004686</name>
</gene>
<feature type="chain" id="PRO_5032507453" description="SGNH hydrolase-type esterase domain-containing protein" evidence="2">
    <location>
        <begin position="26"/>
        <end position="398"/>
    </location>
</feature>
<dbReference type="GO" id="GO:0016788">
    <property type="term" value="F:hydrolase activity, acting on ester bonds"/>
    <property type="evidence" value="ECO:0007669"/>
    <property type="project" value="UniProtKB-ARBA"/>
</dbReference>
<dbReference type="PROSITE" id="PS51257">
    <property type="entry name" value="PROKAR_LIPOPROTEIN"/>
    <property type="match status" value="1"/>
</dbReference>
<dbReference type="AlphaFoldDB" id="A0A840C1A4"/>
<dbReference type="RefSeq" id="WP_183318484.1">
    <property type="nucleotide sequence ID" value="NZ_JACIEN010000008.1"/>
</dbReference>
<dbReference type="CDD" id="cd01829">
    <property type="entry name" value="SGNH_hydrolase_peri2"/>
    <property type="match status" value="1"/>
</dbReference>
<reference evidence="3 4" key="1">
    <citation type="submission" date="2020-08" db="EMBL/GenBank/DDBJ databases">
        <title>Genomic Encyclopedia of Type Strains, Phase IV (KMG-IV): sequencing the most valuable type-strain genomes for metagenomic binning, comparative biology and taxonomic classification.</title>
        <authorList>
            <person name="Goeker M."/>
        </authorList>
    </citation>
    <scope>NUCLEOTIDE SEQUENCE [LARGE SCALE GENOMIC DNA]</scope>
    <source>
        <strain evidence="3 4">DSM 103737</strain>
    </source>
</reference>
<sequence length="398" mass="43046">MPGRSLIVAILVAAGCIFAAAVAHAQQDPLTRFLNNIFQPKPPPQMEQVPRRSSRPAAARPRQTVPRAVPEQRGVAERTPRVEVDTYVVVMGDSLAELLTEGLAETLAEAADVAIYSRAKGDTGLVRSDFYDWPKAVQELVANPERVSIGVMMIGANDRQAFRTPAGEVEHGTAEWRTLYTMRVDEIIRTFGEKRIPLVWVGLPPMKGERLSADMLALNAIFRERVTAAGGQYVDIWEAFLDADGRFSAFGPDVNGQNARLRTNDGVHFTKAGARKAAHFAALVLRRLIDAHGGIQQALLPLHDGVPGLDMRDPIERMIDASIPSLPEPNGLISVSSKPVAGPILPLTAPDAAPGGILVSAPAGAGQVDQLAERVFILGDVPQPKQGRVDDFSWPRRP</sequence>
<accession>A0A840C1A4</accession>
<protein>
    <recommendedName>
        <fullName evidence="5">SGNH hydrolase-type esterase domain-containing protein</fullName>
    </recommendedName>
</protein>
<evidence type="ECO:0000313" key="3">
    <source>
        <dbReference type="EMBL" id="MBB4019631.1"/>
    </source>
</evidence>
<evidence type="ECO:0000256" key="1">
    <source>
        <dbReference type="SAM" id="MobiDB-lite"/>
    </source>
</evidence>
<dbReference type="InterPro" id="IPR007407">
    <property type="entry name" value="DUF459"/>
</dbReference>
<proteinExistence type="predicted"/>
<name>A0A840C1A4_9HYPH</name>
<keyword evidence="4" id="KW-1185">Reference proteome</keyword>
<dbReference type="Proteomes" id="UP000577362">
    <property type="component" value="Unassembled WGS sequence"/>
</dbReference>
<dbReference type="SUPFAM" id="SSF52266">
    <property type="entry name" value="SGNH hydrolase"/>
    <property type="match status" value="1"/>
</dbReference>
<evidence type="ECO:0000256" key="2">
    <source>
        <dbReference type="SAM" id="SignalP"/>
    </source>
</evidence>
<dbReference type="EMBL" id="JACIEN010000008">
    <property type="protein sequence ID" value="MBB4019631.1"/>
    <property type="molecule type" value="Genomic_DNA"/>
</dbReference>